<dbReference type="Proteomes" id="UP000034539">
    <property type="component" value="Unassembled WGS sequence"/>
</dbReference>
<evidence type="ECO:0008006" key="3">
    <source>
        <dbReference type="Google" id="ProtNLM"/>
    </source>
</evidence>
<evidence type="ECO:0000313" key="2">
    <source>
        <dbReference type="Proteomes" id="UP000034539"/>
    </source>
</evidence>
<evidence type="ECO:0000313" key="1">
    <source>
        <dbReference type="EMBL" id="KKR33468.1"/>
    </source>
</evidence>
<organism evidence="1 2">
    <name type="scientific">Candidatus Gottesmanbacteria bacterium GW2011_GWC2_39_8</name>
    <dbReference type="NCBI Taxonomy" id="1618450"/>
    <lineage>
        <taxon>Bacteria</taxon>
        <taxon>Candidatus Gottesmaniibacteriota</taxon>
    </lineage>
</organism>
<proteinExistence type="predicted"/>
<dbReference type="SUPFAM" id="SSF52309">
    <property type="entry name" value="N-(deoxy)ribosyltransferase-like"/>
    <property type="match status" value="1"/>
</dbReference>
<sequence>MKTITISSSMKFLKEMEDAEKQLREMGFKVFVPEGLIMVRSKKWTVPPTQDGKIEAVKKYDFIRKHYSKIIESDAVLVLNYDKDGVINYIGPNTFLEMGFAFVSGKKIFLLNPIPDSQISPEVQAMSPVILNGDFNNIKSL</sequence>
<reference evidence="1 2" key="1">
    <citation type="journal article" date="2015" name="Nature">
        <title>rRNA introns, odd ribosomes, and small enigmatic genomes across a large radiation of phyla.</title>
        <authorList>
            <person name="Brown C.T."/>
            <person name="Hug L.A."/>
            <person name="Thomas B.C."/>
            <person name="Sharon I."/>
            <person name="Castelle C.J."/>
            <person name="Singh A."/>
            <person name="Wilkins M.J."/>
            <person name="Williams K.H."/>
            <person name="Banfield J.F."/>
        </authorList>
    </citation>
    <scope>NUCLEOTIDE SEQUENCE [LARGE SCALE GENOMIC DNA]</scope>
</reference>
<dbReference type="AlphaFoldDB" id="A0A0G0PZX2"/>
<gene>
    <name evidence="1" type="ORF">UT63_C0016G0007</name>
</gene>
<dbReference type="EMBL" id="LBXN01000016">
    <property type="protein sequence ID" value="KKR33468.1"/>
    <property type="molecule type" value="Genomic_DNA"/>
</dbReference>
<accession>A0A0G0PZX2</accession>
<protein>
    <recommendedName>
        <fullName evidence="3">Maf-like protein</fullName>
    </recommendedName>
</protein>
<comment type="caution">
    <text evidence="1">The sequence shown here is derived from an EMBL/GenBank/DDBJ whole genome shotgun (WGS) entry which is preliminary data.</text>
</comment>
<name>A0A0G0PZX2_9BACT</name>
<dbReference type="Gene3D" id="3.40.50.450">
    <property type="match status" value="1"/>
</dbReference>